<sequence length="135" mass="15832">MYDELFSIMHPEGCITHSWRRLLMLLRNFLLRAFARWRALLTLLRQLLPRPMVICVDGTEVNARSEGMKALLRSDEMPALSPIRASFGFSRGASTDDITPRGDDTHNEETIANEHLTYLTWIWRLHQVWRSRRPL</sequence>
<dbReference type="AlphaFoldDB" id="U5CVK2"/>
<dbReference type="Proteomes" id="UP000017836">
    <property type="component" value="Unassembled WGS sequence"/>
</dbReference>
<reference evidence="2" key="1">
    <citation type="journal article" date="2013" name="Science">
        <title>The Amborella genome and the evolution of flowering plants.</title>
        <authorList>
            <consortium name="Amborella Genome Project"/>
        </authorList>
    </citation>
    <scope>NUCLEOTIDE SEQUENCE [LARGE SCALE GENOMIC DNA]</scope>
</reference>
<protein>
    <submittedName>
        <fullName evidence="1">Uncharacterized protein</fullName>
    </submittedName>
</protein>
<gene>
    <name evidence="1" type="ORF">AMTR_s00037p00152420</name>
</gene>
<proteinExistence type="predicted"/>
<name>U5CVK2_AMBTC</name>
<organism evidence="1 2">
    <name type="scientific">Amborella trichopoda</name>
    <dbReference type="NCBI Taxonomy" id="13333"/>
    <lineage>
        <taxon>Eukaryota</taxon>
        <taxon>Viridiplantae</taxon>
        <taxon>Streptophyta</taxon>
        <taxon>Embryophyta</taxon>
        <taxon>Tracheophyta</taxon>
        <taxon>Spermatophyta</taxon>
        <taxon>Magnoliopsida</taxon>
        <taxon>Amborellales</taxon>
        <taxon>Amborellaceae</taxon>
        <taxon>Amborella</taxon>
    </lineage>
</organism>
<accession>U5CVK2</accession>
<evidence type="ECO:0000313" key="2">
    <source>
        <dbReference type="Proteomes" id="UP000017836"/>
    </source>
</evidence>
<dbReference type="HOGENOM" id="CLU_1888564_0_0_1"/>
<dbReference type="EMBL" id="KI392350">
    <property type="protein sequence ID" value="ERN17356.1"/>
    <property type="molecule type" value="Genomic_DNA"/>
</dbReference>
<keyword evidence="2" id="KW-1185">Reference proteome</keyword>
<dbReference type="Gramene" id="ERN17356">
    <property type="protein sequence ID" value="ERN17356"/>
    <property type="gene ID" value="AMTR_s00037p00152420"/>
</dbReference>
<evidence type="ECO:0000313" key="1">
    <source>
        <dbReference type="EMBL" id="ERN17356.1"/>
    </source>
</evidence>